<proteinExistence type="inferred from homology"/>
<protein>
    <submittedName>
        <fullName evidence="8">Type II toxin-antitoxin system HicA family toxin</fullName>
    </submittedName>
</protein>
<dbReference type="SUPFAM" id="SSF54786">
    <property type="entry name" value="YcfA/nrd intein domain"/>
    <property type="match status" value="1"/>
</dbReference>
<keyword evidence="5" id="KW-0378">Hydrolase</keyword>
<keyword evidence="3" id="KW-0540">Nuclease</keyword>
<keyword evidence="2" id="KW-1277">Toxin-antitoxin system</keyword>
<keyword evidence="9" id="KW-1185">Reference proteome</keyword>
<organism evidence="8 9">
    <name type="scientific">Algoriphagus oliviformis</name>
    <dbReference type="NCBI Taxonomy" id="2811231"/>
    <lineage>
        <taxon>Bacteria</taxon>
        <taxon>Pseudomonadati</taxon>
        <taxon>Bacteroidota</taxon>
        <taxon>Cytophagia</taxon>
        <taxon>Cytophagales</taxon>
        <taxon>Cyclobacteriaceae</taxon>
        <taxon>Algoriphagus</taxon>
    </lineage>
</organism>
<reference evidence="8 9" key="1">
    <citation type="submission" date="2021-03" db="EMBL/GenBank/DDBJ databases">
        <title>novel species isolated from a fishpond in China.</title>
        <authorList>
            <person name="Lu H."/>
            <person name="Cai Z."/>
        </authorList>
    </citation>
    <scope>NUCLEOTIDE SEQUENCE [LARGE SCALE GENOMIC DNA]</scope>
    <source>
        <strain evidence="8 9">H41</strain>
    </source>
</reference>
<dbReference type="Pfam" id="PF07927">
    <property type="entry name" value="HicA_toxin"/>
    <property type="match status" value="1"/>
</dbReference>
<dbReference type="Gene3D" id="3.30.920.30">
    <property type="entry name" value="Hypothetical protein"/>
    <property type="match status" value="1"/>
</dbReference>
<dbReference type="EMBL" id="JAFKCT010000001">
    <property type="protein sequence ID" value="MBN7810292.1"/>
    <property type="molecule type" value="Genomic_DNA"/>
</dbReference>
<evidence type="ECO:0000256" key="3">
    <source>
        <dbReference type="ARBA" id="ARBA00022722"/>
    </source>
</evidence>
<evidence type="ECO:0000256" key="5">
    <source>
        <dbReference type="ARBA" id="ARBA00022801"/>
    </source>
</evidence>
<evidence type="ECO:0000256" key="4">
    <source>
        <dbReference type="ARBA" id="ARBA00022759"/>
    </source>
</evidence>
<comment type="caution">
    <text evidence="8">The sequence shown here is derived from an EMBL/GenBank/DDBJ whole genome shotgun (WGS) entry which is preliminary data.</text>
</comment>
<keyword evidence="6" id="KW-0694">RNA-binding</keyword>
<evidence type="ECO:0000313" key="9">
    <source>
        <dbReference type="Proteomes" id="UP000664317"/>
    </source>
</evidence>
<keyword evidence="7" id="KW-0346">Stress response</keyword>
<evidence type="ECO:0000256" key="7">
    <source>
        <dbReference type="ARBA" id="ARBA00023016"/>
    </source>
</evidence>
<dbReference type="InterPro" id="IPR038570">
    <property type="entry name" value="HicA_sf"/>
</dbReference>
<gene>
    <name evidence="8" type="ORF">J0A68_04945</name>
</gene>
<comment type="similarity">
    <text evidence="1">Belongs to the HicA mRNA interferase family.</text>
</comment>
<evidence type="ECO:0000256" key="2">
    <source>
        <dbReference type="ARBA" id="ARBA00022649"/>
    </source>
</evidence>
<evidence type="ECO:0000256" key="1">
    <source>
        <dbReference type="ARBA" id="ARBA00006620"/>
    </source>
</evidence>
<name>A0ABS3BZJ6_9BACT</name>
<dbReference type="RefSeq" id="WP_206577072.1">
    <property type="nucleotide sequence ID" value="NZ_JAFKCT010000001.1"/>
</dbReference>
<accession>A0ABS3BZJ6</accession>
<evidence type="ECO:0000256" key="6">
    <source>
        <dbReference type="ARBA" id="ARBA00022884"/>
    </source>
</evidence>
<sequence length="64" mass="7580">MEKFKVKDVLRLLSEDGWYLREQRGSHRQFKHPVKKGRVTLNGKPSDTLSQELLNSIWKQAGWK</sequence>
<evidence type="ECO:0000313" key="8">
    <source>
        <dbReference type="EMBL" id="MBN7810292.1"/>
    </source>
</evidence>
<dbReference type="Proteomes" id="UP000664317">
    <property type="component" value="Unassembled WGS sequence"/>
</dbReference>
<keyword evidence="4" id="KW-0255">Endonuclease</keyword>
<dbReference type="InterPro" id="IPR012933">
    <property type="entry name" value="HicA_mRNA_interferase"/>
</dbReference>